<protein>
    <submittedName>
        <fullName evidence="2">Uncharacterized protein</fullName>
    </submittedName>
</protein>
<gene>
    <name evidence="2" type="ORF">EI981_02435</name>
</gene>
<keyword evidence="3" id="KW-1185">Reference proteome</keyword>
<evidence type="ECO:0000313" key="2">
    <source>
        <dbReference type="EMBL" id="AZS13440.1"/>
    </source>
</evidence>
<dbReference type="AlphaFoldDB" id="A0A3Q9I8D0"/>
<evidence type="ECO:0000313" key="3">
    <source>
        <dbReference type="Proteomes" id="UP000270678"/>
    </source>
</evidence>
<sequence>MIIKRIVIVGTMACFITLGSGLSGQTAAAAKALALIPVKQADQNNSNSKQKKSDPLIHAVGIANSEDHTDGLYEALTAGNSLADIAISNQKDVDSVISLQVSQLQEQLDQRLADGHISIEAYQQQSQELVAIISESVAKKYHIF</sequence>
<reference evidence="3" key="1">
    <citation type="submission" date="2018-12" db="EMBL/GenBank/DDBJ databases">
        <title>Complete genome sequence of Paenibacillus sp. MBLB1234.</title>
        <authorList>
            <person name="Nam Y.-D."/>
            <person name="Kang J."/>
            <person name="Chung W.-H."/>
            <person name="Park Y.S."/>
        </authorList>
    </citation>
    <scope>NUCLEOTIDE SEQUENCE [LARGE SCALE GENOMIC DNA]</scope>
    <source>
        <strain evidence="3">MBLB1234</strain>
    </source>
</reference>
<dbReference type="KEGG" id="plut:EI981_02435"/>
<organism evidence="2 3">
    <name type="scientific">Paenibacillus lutimineralis</name>
    <dbReference type="NCBI Taxonomy" id="2707005"/>
    <lineage>
        <taxon>Bacteria</taxon>
        <taxon>Bacillati</taxon>
        <taxon>Bacillota</taxon>
        <taxon>Bacilli</taxon>
        <taxon>Bacillales</taxon>
        <taxon>Paenibacillaceae</taxon>
        <taxon>Paenibacillus</taxon>
    </lineage>
</organism>
<keyword evidence="1" id="KW-0732">Signal</keyword>
<evidence type="ECO:0000256" key="1">
    <source>
        <dbReference type="SAM" id="SignalP"/>
    </source>
</evidence>
<feature type="signal peptide" evidence="1">
    <location>
        <begin position="1"/>
        <end position="28"/>
    </location>
</feature>
<accession>A0A3Q9I8D0</accession>
<name>A0A3Q9I8D0_9BACL</name>
<proteinExistence type="predicted"/>
<feature type="chain" id="PRO_5039576525" evidence="1">
    <location>
        <begin position="29"/>
        <end position="144"/>
    </location>
</feature>
<dbReference type="OrthoDB" id="2678828at2"/>
<dbReference type="Proteomes" id="UP000270678">
    <property type="component" value="Chromosome"/>
</dbReference>
<dbReference type="RefSeq" id="WP_126995114.1">
    <property type="nucleotide sequence ID" value="NZ_CP034346.1"/>
</dbReference>
<dbReference type="EMBL" id="CP034346">
    <property type="protein sequence ID" value="AZS13440.1"/>
    <property type="molecule type" value="Genomic_DNA"/>
</dbReference>